<dbReference type="CDD" id="cd01164">
    <property type="entry name" value="FruK_PfkB_like"/>
    <property type="match status" value="1"/>
</dbReference>
<dbReference type="InterPro" id="IPR022463">
    <property type="entry name" value="1-PFruKinase"/>
</dbReference>
<dbReference type="EC" id="2.7.1.56" evidence="2 11"/>
<keyword evidence="4 10" id="KW-0808">Transferase</keyword>
<evidence type="ECO:0000256" key="2">
    <source>
        <dbReference type="ARBA" id="ARBA00012131"/>
    </source>
</evidence>
<evidence type="ECO:0000256" key="11">
    <source>
        <dbReference type="RuleBase" id="RU369061"/>
    </source>
</evidence>
<dbReference type="InterPro" id="IPR017583">
    <property type="entry name" value="Tagatose/fructose_Pkinase"/>
</dbReference>
<comment type="function">
    <text evidence="11">Catalyzes the ATP-dependent phosphorylation of fructose-l-phosphate to fructose-l,6-bisphosphate.</text>
</comment>
<gene>
    <name evidence="13" type="primary">pfkB</name>
    <name evidence="13" type="ORF">C4N18_11090</name>
</gene>
<dbReference type="NCBIfam" id="TIGR03168">
    <property type="entry name" value="1-PFK"/>
    <property type="match status" value="1"/>
</dbReference>
<evidence type="ECO:0000313" key="14">
    <source>
        <dbReference type="Proteomes" id="UP000241238"/>
    </source>
</evidence>
<sequence length="304" mass="33099">MIYTVTLNPAIDYYIVMDKFVEGELNSLKDGYTLAGGKGINVSKVLKNFGRENTALGFVGGFTGDYIKNSLKTYGVEGNFVELAENTRINIKMKTEEKESEISGKSPVITEENKKELLDSLKKIKDGDVLVLSGSVPKTMGNEIYKDIIKKIPKGVKVILDTRDEPFKFSLEAGVYLTKPNKNELSEFFEKELKTIEEIMEAGEKLRTMGSENVIVSMGKDGSMLITESGVYLGNAPVGKLVSSVGAGDSMVAGIIYGITGGNSIEDSYKYGIASGSATAFSEGLTTLETMENLLKDIKIKKIK</sequence>
<dbReference type="PROSITE" id="PS00584">
    <property type="entry name" value="PFKB_KINASES_2"/>
    <property type="match status" value="1"/>
</dbReference>
<evidence type="ECO:0000256" key="8">
    <source>
        <dbReference type="ARBA" id="ARBA00032802"/>
    </source>
</evidence>
<protein>
    <recommendedName>
        <fullName evidence="3 11">1-phosphofructokinase</fullName>
        <shortName evidence="11">Fru1PK</shortName>
        <ecNumber evidence="2 11">2.7.1.56</ecNumber>
    </recommendedName>
    <alternativeName>
        <fullName evidence="8 11">Fructose 1-phosphate kinase</fullName>
    </alternativeName>
</protein>
<evidence type="ECO:0000313" key="13">
    <source>
        <dbReference type="EMBL" id="AVQ31730.1"/>
    </source>
</evidence>
<accession>A0ABM6U5Y8</accession>
<dbReference type="Gene3D" id="3.40.1190.20">
    <property type="match status" value="1"/>
</dbReference>
<evidence type="ECO:0000256" key="7">
    <source>
        <dbReference type="ARBA" id="ARBA00022840"/>
    </source>
</evidence>
<keyword evidence="6 11" id="KW-0418">Kinase</keyword>
<evidence type="ECO:0000256" key="5">
    <source>
        <dbReference type="ARBA" id="ARBA00022741"/>
    </source>
</evidence>
<evidence type="ECO:0000256" key="9">
    <source>
        <dbReference type="ARBA" id="ARBA00047745"/>
    </source>
</evidence>
<evidence type="ECO:0000256" key="3">
    <source>
        <dbReference type="ARBA" id="ARBA00013596"/>
    </source>
</evidence>
<dbReference type="Proteomes" id="UP000241238">
    <property type="component" value="Chromosome"/>
</dbReference>
<evidence type="ECO:0000256" key="10">
    <source>
        <dbReference type="PIRNR" id="PIRNR000535"/>
    </source>
</evidence>
<dbReference type="PANTHER" id="PTHR46566:SF1">
    <property type="entry name" value="1-PHOSPHOFRUCTOKINASE"/>
    <property type="match status" value="1"/>
</dbReference>
<reference evidence="14" key="1">
    <citation type="journal article" date="2018" name="MSphere">
        <title>Fusobacterium Genomics Using MinION and Illumina Sequencing Enables Genome Completion and Correction.</title>
        <authorList>
            <person name="Todd S.M."/>
            <person name="Settlage R.E."/>
            <person name="Lahmers K.K."/>
            <person name="Slade D.J."/>
        </authorList>
    </citation>
    <scope>NUCLEOTIDE SEQUENCE [LARGE SCALE GENOMIC DNA]</scope>
    <source>
        <strain evidence="14">ATCC 27725</strain>
    </source>
</reference>
<dbReference type="InterPro" id="IPR002173">
    <property type="entry name" value="Carboh/pur_kinase_PfkB_CS"/>
</dbReference>
<dbReference type="PIRSF" id="PIRSF000535">
    <property type="entry name" value="1PFK/6PFK/LacC"/>
    <property type="match status" value="1"/>
</dbReference>
<keyword evidence="5 11" id="KW-0547">Nucleotide-binding</keyword>
<dbReference type="PROSITE" id="PS00583">
    <property type="entry name" value="PFKB_KINASES_1"/>
    <property type="match status" value="1"/>
</dbReference>
<feature type="domain" description="Carbohydrate kinase PfkB" evidence="12">
    <location>
        <begin position="11"/>
        <end position="287"/>
    </location>
</feature>
<organism evidence="13 14">
    <name type="scientific">Fusobacterium varium ATCC 27725</name>
    <dbReference type="NCBI Taxonomy" id="469618"/>
    <lineage>
        <taxon>Bacteria</taxon>
        <taxon>Fusobacteriati</taxon>
        <taxon>Fusobacteriota</taxon>
        <taxon>Fusobacteriia</taxon>
        <taxon>Fusobacteriales</taxon>
        <taxon>Fusobacteriaceae</taxon>
        <taxon>Fusobacterium</taxon>
    </lineage>
</organism>
<comment type="similarity">
    <text evidence="1 11">Belongs to the carbohydrate kinase PfkB family.</text>
</comment>
<dbReference type="RefSeq" id="WP_005948072.1">
    <property type="nucleotide sequence ID" value="NZ_CP028103.1"/>
</dbReference>
<dbReference type="SUPFAM" id="SSF53613">
    <property type="entry name" value="Ribokinase-like"/>
    <property type="match status" value="1"/>
</dbReference>
<dbReference type="NCBIfam" id="TIGR03828">
    <property type="entry name" value="pfkB"/>
    <property type="match status" value="1"/>
</dbReference>
<dbReference type="InterPro" id="IPR011611">
    <property type="entry name" value="PfkB_dom"/>
</dbReference>
<comment type="catalytic activity">
    <reaction evidence="9 11">
        <text>beta-D-fructose 1-phosphate + ATP = beta-D-fructose 1,6-bisphosphate + ADP + H(+)</text>
        <dbReference type="Rhea" id="RHEA:14213"/>
        <dbReference type="ChEBI" id="CHEBI:15378"/>
        <dbReference type="ChEBI" id="CHEBI:30616"/>
        <dbReference type="ChEBI" id="CHEBI:32966"/>
        <dbReference type="ChEBI" id="CHEBI:138881"/>
        <dbReference type="ChEBI" id="CHEBI:456216"/>
        <dbReference type="EC" id="2.7.1.56"/>
    </reaction>
</comment>
<dbReference type="EMBL" id="CP028103">
    <property type="protein sequence ID" value="AVQ31730.1"/>
    <property type="molecule type" value="Genomic_DNA"/>
</dbReference>
<dbReference type="PANTHER" id="PTHR46566">
    <property type="entry name" value="1-PHOSPHOFRUCTOKINASE-RELATED"/>
    <property type="match status" value="1"/>
</dbReference>
<name>A0ABM6U5Y8_FUSVA</name>
<evidence type="ECO:0000256" key="6">
    <source>
        <dbReference type="ARBA" id="ARBA00022777"/>
    </source>
</evidence>
<evidence type="ECO:0000259" key="12">
    <source>
        <dbReference type="Pfam" id="PF00294"/>
    </source>
</evidence>
<keyword evidence="14" id="KW-1185">Reference proteome</keyword>
<evidence type="ECO:0000256" key="1">
    <source>
        <dbReference type="ARBA" id="ARBA00010688"/>
    </source>
</evidence>
<proteinExistence type="inferred from homology"/>
<dbReference type="Pfam" id="PF00294">
    <property type="entry name" value="PfkB"/>
    <property type="match status" value="1"/>
</dbReference>
<dbReference type="InterPro" id="IPR029056">
    <property type="entry name" value="Ribokinase-like"/>
</dbReference>
<keyword evidence="7 11" id="KW-0067">ATP-binding</keyword>
<evidence type="ECO:0000256" key="4">
    <source>
        <dbReference type="ARBA" id="ARBA00022679"/>
    </source>
</evidence>
<dbReference type="GeneID" id="77468537"/>